<evidence type="ECO:0000256" key="6">
    <source>
        <dbReference type="ARBA" id="ARBA00023139"/>
    </source>
</evidence>
<keyword evidence="7" id="KW-0804">Transcription</keyword>
<dbReference type="InterPro" id="IPR000524">
    <property type="entry name" value="Tscrpt_reg_HTH_GntR"/>
</dbReference>
<dbReference type="Pfam" id="PF00392">
    <property type="entry name" value="GntR"/>
    <property type="match status" value="1"/>
</dbReference>
<dbReference type="Gene3D" id="1.10.10.10">
    <property type="entry name" value="Winged helix-like DNA-binding domain superfamily/Winged helix DNA-binding domain"/>
    <property type="match status" value="1"/>
</dbReference>
<evidence type="ECO:0000256" key="3">
    <source>
        <dbReference type="ARBA" id="ARBA00023015"/>
    </source>
</evidence>
<comment type="caution">
    <text evidence="10">The sequence shown here is derived from an EMBL/GenBank/DDBJ whole genome shotgun (WGS) entry which is preliminary data.</text>
</comment>
<dbReference type="AlphaFoldDB" id="A0A5C4T6U1"/>
<evidence type="ECO:0000256" key="5">
    <source>
        <dbReference type="ARBA" id="ARBA00023136"/>
    </source>
</evidence>
<protein>
    <submittedName>
        <fullName evidence="10">Extracellular solute-binding protein</fullName>
    </submittedName>
</protein>
<keyword evidence="4" id="KW-0238">DNA-binding</keyword>
<evidence type="ECO:0000256" key="4">
    <source>
        <dbReference type="ARBA" id="ARBA00023125"/>
    </source>
</evidence>
<keyword evidence="6" id="KW-0564">Palmitate</keyword>
<dbReference type="GO" id="GO:0003700">
    <property type="term" value="F:DNA-binding transcription factor activity"/>
    <property type="evidence" value="ECO:0007669"/>
    <property type="project" value="InterPro"/>
</dbReference>
<evidence type="ECO:0000256" key="7">
    <source>
        <dbReference type="ARBA" id="ARBA00023163"/>
    </source>
</evidence>
<dbReference type="OrthoDB" id="2374506at2"/>
<dbReference type="Pfam" id="PF13416">
    <property type="entry name" value="SBP_bac_8"/>
    <property type="match status" value="1"/>
</dbReference>
<sequence>MRRENELRYTELANILREQIYSGYIKPGEYLLSENRLSEYYGMSRTSVRATLDKLMQEGLIVKQPSRGSMVSPDLIIPGEQHKTLQIVCTSPSEFMNACLPIVIETFEREHPHVKVKVIGYPAGSFWDCLNGGMEPDLLLITDRQYADIESDEAFGEFHVSVSKSASGIYPKLLSAFRGDGKFKAIPVTFSTIFMAYNPGLFEKYNVPKPTADWVREDLLRAAQKLTLDTNGDGITDQYGLSLSSTFSRWLVFALQNDVRFFTKSDQIESLQNSLDFIHDLLFRYKIATLFQSRRFLINGDAFPRQRAAMVLTTSMELAGWRKQMPFEPQVTAMPFGPSEATTAVANLFAIPSTCRNYELANLFVQTAIREDVQKTMVERTRFISVLKQVNPQVWSDDYLHSLNIHNGDIENSYFLHELFPNPIDILDLEQGMEWFWAGLEPAASFAGQLHDIIARRFSDNRA</sequence>
<accession>A0A5C4T6U1</accession>
<evidence type="ECO:0000256" key="2">
    <source>
        <dbReference type="ARBA" id="ARBA00022729"/>
    </source>
</evidence>
<organism evidence="10 11">
    <name type="scientific">Paenibacillus hemerocallicola</name>
    <dbReference type="NCBI Taxonomy" id="1172614"/>
    <lineage>
        <taxon>Bacteria</taxon>
        <taxon>Bacillati</taxon>
        <taxon>Bacillota</taxon>
        <taxon>Bacilli</taxon>
        <taxon>Bacillales</taxon>
        <taxon>Paenibacillaceae</taxon>
        <taxon>Paenibacillus</taxon>
    </lineage>
</organism>
<evidence type="ECO:0000256" key="1">
    <source>
        <dbReference type="ARBA" id="ARBA00022475"/>
    </source>
</evidence>
<keyword evidence="5" id="KW-0472">Membrane</keyword>
<dbReference type="PRINTS" id="PR00035">
    <property type="entry name" value="HTHGNTR"/>
</dbReference>
<evidence type="ECO:0000259" key="9">
    <source>
        <dbReference type="PROSITE" id="PS50949"/>
    </source>
</evidence>
<dbReference type="SUPFAM" id="SSF46785">
    <property type="entry name" value="Winged helix' DNA-binding domain"/>
    <property type="match status" value="1"/>
</dbReference>
<reference evidence="10 11" key="1">
    <citation type="submission" date="2019-05" db="EMBL/GenBank/DDBJ databases">
        <title>We sequenced the genome of Paenibacillus hemerocallicola KCTC 33185 for further insight into its adaptation and study the phylogeny of Paenibacillus.</title>
        <authorList>
            <person name="Narsing Rao M.P."/>
        </authorList>
    </citation>
    <scope>NUCLEOTIDE SEQUENCE [LARGE SCALE GENOMIC DNA]</scope>
    <source>
        <strain evidence="10 11">KCTC 33185</strain>
    </source>
</reference>
<dbReference type="InterPro" id="IPR036390">
    <property type="entry name" value="WH_DNA-bd_sf"/>
</dbReference>
<name>A0A5C4T6U1_9BACL</name>
<dbReference type="PROSITE" id="PS50949">
    <property type="entry name" value="HTH_GNTR"/>
    <property type="match status" value="1"/>
</dbReference>
<dbReference type="InterPro" id="IPR006059">
    <property type="entry name" value="SBP"/>
</dbReference>
<evidence type="ECO:0000313" key="10">
    <source>
        <dbReference type="EMBL" id="TNJ63969.1"/>
    </source>
</evidence>
<dbReference type="PANTHER" id="PTHR43649:SF33">
    <property type="entry name" value="POLYGALACTURONAN_RHAMNOGALACTURONAN-BINDING PROTEIN YTCQ"/>
    <property type="match status" value="1"/>
</dbReference>
<dbReference type="RefSeq" id="WP_139604516.1">
    <property type="nucleotide sequence ID" value="NZ_VDCQ01000035.1"/>
</dbReference>
<keyword evidence="8" id="KW-0449">Lipoprotein</keyword>
<evidence type="ECO:0000313" key="11">
    <source>
        <dbReference type="Proteomes" id="UP000307943"/>
    </source>
</evidence>
<dbReference type="Proteomes" id="UP000307943">
    <property type="component" value="Unassembled WGS sequence"/>
</dbReference>
<dbReference type="InterPro" id="IPR036388">
    <property type="entry name" value="WH-like_DNA-bd_sf"/>
</dbReference>
<dbReference type="GO" id="GO:0003677">
    <property type="term" value="F:DNA binding"/>
    <property type="evidence" value="ECO:0007669"/>
    <property type="project" value="UniProtKB-KW"/>
</dbReference>
<keyword evidence="2" id="KW-0732">Signal</keyword>
<gene>
    <name evidence="10" type="ORF">FE784_22705</name>
</gene>
<dbReference type="PANTHER" id="PTHR43649">
    <property type="entry name" value="ARABINOSE-BINDING PROTEIN-RELATED"/>
    <property type="match status" value="1"/>
</dbReference>
<evidence type="ECO:0000256" key="8">
    <source>
        <dbReference type="ARBA" id="ARBA00023288"/>
    </source>
</evidence>
<dbReference type="CDD" id="cd07377">
    <property type="entry name" value="WHTH_GntR"/>
    <property type="match status" value="1"/>
</dbReference>
<dbReference type="EMBL" id="VDCQ01000035">
    <property type="protein sequence ID" value="TNJ63969.1"/>
    <property type="molecule type" value="Genomic_DNA"/>
</dbReference>
<dbReference type="SUPFAM" id="SSF53850">
    <property type="entry name" value="Periplasmic binding protein-like II"/>
    <property type="match status" value="1"/>
</dbReference>
<dbReference type="Gene3D" id="3.40.190.10">
    <property type="entry name" value="Periplasmic binding protein-like II"/>
    <property type="match status" value="1"/>
</dbReference>
<keyword evidence="1" id="KW-1003">Cell membrane</keyword>
<feature type="domain" description="HTH gntR-type" evidence="9">
    <location>
        <begin position="6"/>
        <end position="74"/>
    </location>
</feature>
<proteinExistence type="predicted"/>
<keyword evidence="3" id="KW-0805">Transcription regulation</keyword>
<keyword evidence="11" id="KW-1185">Reference proteome</keyword>
<dbReference type="InterPro" id="IPR050490">
    <property type="entry name" value="Bact_solute-bd_prot1"/>
</dbReference>
<dbReference type="SMART" id="SM00345">
    <property type="entry name" value="HTH_GNTR"/>
    <property type="match status" value="1"/>
</dbReference>